<sequence>MRLFALVAVVMVAFAANSVLNRLAVGGGWIDAMDFALIRVMSGAVALAVLVLVRDRRLSVGGPHRLAGVLSLTLYLAGFSAAYRTLDAGAGALILFGGVQVTMFAGALLAREPMPPLRWIGALVALSGLAWMFWPGNGASVPLLAGALMAAAAVGWGIYSLVGRRAGEPLRATAANFLLAVPVCAVIALLARSGATITGAGIVLALVSGIVTSGMGYALWYAVLPRLAASVAAVAQLTVPVIAVAGGALFLSEPVPLALIAACALVLGGVALSVLARR</sequence>
<gene>
    <name evidence="7" type="ORF">ACFOGP_06180</name>
</gene>
<keyword evidence="3 5" id="KW-1133">Transmembrane helix</keyword>
<name>A0ABV7GT90_9RHOB</name>
<evidence type="ECO:0000256" key="5">
    <source>
        <dbReference type="SAM" id="Phobius"/>
    </source>
</evidence>
<evidence type="ECO:0000256" key="4">
    <source>
        <dbReference type="ARBA" id="ARBA00023136"/>
    </source>
</evidence>
<feature type="transmembrane region" description="Helical" evidence="5">
    <location>
        <begin position="140"/>
        <end position="162"/>
    </location>
</feature>
<feature type="transmembrane region" description="Helical" evidence="5">
    <location>
        <begin position="117"/>
        <end position="134"/>
    </location>
</feature>
<comment type="caution">
    <text evidence="7">The sequence shown here is derived from an EMBL/GenBank/DDBJ whole genome shotgun (WGS) entry which is preliminary data.</text>
</comment>
<reference evidence="8" key="1">
    <citation type="journal article" date="2019" name="Int. J. Syst. Evol. Microbiol.">
        <title>The Global Catalogue of Microorganisms (GCM) 10K type strain sequencing project: providing services to taxonomists for standard genome sequencing and annotation.</title>
        <authorList>
            <consortium name="The Broad Institute Genomics Platform"/>
            <consortium name="The Broad Institute Genome Sequencing Center for Infectious Disease"/>
            <person name="Wu L."/>
            <person name="Ma J."/>
        </authorList>
    </citation>
    <scope>NUCLEOTIDE SEQUENCE [LARGE SCALE GENOMIC DNA]</scope>
    <source>
        <strain evidence="8">KCTC 52366</strain>
    </source>
</reference>
<keyword evidence="4 5" id="KW-0472">Membrane</keyword>
<feature type="transmembrane region" description="Helical" evidence="5">
    <location>
        <begin position="89"/>
        <end position="110"/>
    </location>
</feature>
<feature type="transmembrane region" description="Helical" evidence="5">
    <location>
        <begin position="65"/>
        <end position="83"/>
    </location>
</feature>
<proteinExistence type="predicted"/>
<keyword evidence="8" id="KW-1185">Reference proteome</keyword>
<feature type="transmembrane region" description="Helical" evidence="5">
    <location>
        <begin position="36"/>
        <end position="53"/>
    </location>
</feature>
<dbReference type="EMBL" id="JBHRTB010000010">
    <property type="protein sequence ID" value="MFC3142287.1"/>
    <property type="molecule type" value="Genomic_DNA"/>
</dbReference>
<dbReference type="SUPFAM" id="SSF103481">
    <property type="entry name" value="Multidrug resistance efflux transporter EmrE"/>
    <property type="match status" value="2"/>
</dbReference>
<evidence type="ECO:0000313" key="7">
    <source>
        <dbReference type="EMBL" id="MFC3142287.1"/>
    </source>
</evidence>
<evidence type="ECO:0000256" key="1">
    <source>
        <dbReference type="ARBA" id="ARBA00004141"/>
    </source>
</evidence>
<feature type="domain" description="EamA" evidence="6">
    <location>
        <begin position="147"/>
        <end position="274"/>
    </location>
</feature>
<organism evidence="7 8">
    <name type="scientific">Psychromarinibacter halotolerans</name>
    <dbReference type="NCBI Taxonomy" id="1775175"/>
    <lineage>
        <taxon>Bacteria</taxon>
        <taxon>Pseudomonadati</taxon>
        <taxon>Pseudomonadota</taxon>
        <taxon>Alphaproteobacteria</taxon>
        <taxon>Rhodobacterales</taxon>
        <taxon>Paracoccaceae</taxon>
        <taxon>Psychromarinibacter</taxon>
    </lineage>
</organism>
<dbReference type="Pfam" id="PF00892">
    <property type="entry name" value="EamA"/>
    <property type="match status" value="1"/>
</dbReference>
<feature type="transmembrane region" description="Helical" evidence="5">
    <location>
        <begin position="174"/>
        <end position="191"/>
    </location>
</feature>
<feature type="transmembrane region" description="Helical" evidence="5">
    <location>
        <begin position="197"/>
        <end position="220"/>
    </location>
</feature>
<dbReference type="PANTHER" id="PTHR32322:SF9">
    <property type="entry name" value="AMINO-ACID METABOLITE EFFLUX PUMP-RELATED"/>
    <property type="match status" value="1"/>
</dbReference>
<protein>
    <submittedName>
        <fullName evidence="7">DMT family transporter</fullName>
    </submittedName>
</protein>
<keyword evidence="2 5" id="KW-0812">Transmembrane</keyword>
<dbReference type="InterPro" id="IPR037185">
    <property type="entry name" value="EmrE-like"/>
</dbReference>
<dbReference type="InterPro" id="IPR000620">
    <property type="entry name" value="EamA_dom"/>
</dbReference>
<feature type="transmembrane region" description="Helical" evidence="5">
    <location>
        <begin position="257"/>
        <end position="276"/>
    </location>
</feature>
<dbReference type="RefSeq" id="WP_275634054.1">
    <property type="nucleotide sequence ID" value="NZ_JARGYD010000007.1"/>
</dbReference>
<evidence type="ECO:0000256" key="3">
    <source>
        <dbReference type="ARBA" id="ARBA00022989"/>
    </source>
</evidence>
<feature type="transmembrane region" description="Helical" evidence="5">
    <location>
        <begin position="227"/>
        <end position="251"/>
    </location>
</feature>
<evidence type="ECO:0000256" key="2">
    <source>
        <dbReference type="ARBA" id="ARBA00022692"/>
    </source>
</evidence>
<dbReference type="InterPro" id="IPR050638">
    <property type="entry name" value="AA-Vitamin_Transporters"/>
</dbReference>
<accession>A0ABV7GT90</accession>
<evidence type="ECO:0000313" key="8">
    <source>
        <dbReference type="Proteomes" id="UP001595632"/>
    </source>
</evidence>
<comment type="subcellular location">
    <subcellularLocation>
        <location evidence="1">Membrane</location>
        <topology evidence="1">Multi-pass membrane protein</topology>
    </subcellularLocation>
</comment>
<dbReference type="Proteomes" id="UP001595632">
    <property type="component" value="Unassembled WGS sequence"/>
</dbReference>
<evidence type="ECO:0000259" key="6">
    <source>
        <dbReference type="Pfam" id="PF00892"/>
    </source>
</evidence>
<dbReference type="PANTHER" id="PTHR32322">
    <property type="entry name" value="INNER MEMBRANE TRANSPORTER"/>
    <property type="match status" value="1"/>
</dbReference>